<proteinExistence type="predicted"/>
<evidence type="ECO:0000256" key="1">
    <source>
        <dbReference type="SAM" id="MobiDB-lite"/>
    </source>
</evidence>
<dbReference type="Proteomes" id="UP000001072">
    <property type="component" value="Unassembled WGS sequence"/>
</dbReference>
<feature type="compositionally biased region" description="Polar residues" evidence="1">
    <location>
        <begin position="1"/>
        <end position="10"/>
    </location>
</feature>
<dbReference type="VEuPathDB" id="FungiDB:MELLADRAFT_93050"/>
<reference evidence="3" key="1">
    <citation type="journal article" date="2011" name="Proc. Natl. Acad. Sci. U.S.A.">
        <title>Obligate biotrophy features unraveled by the genomic analysis of rust fungi.</title>
        <authorList>
            <person name="Duplessis S."/>
            <person name="Cuomo C.A."/>
            <person name="Lin Y.-C."/>
            <person name="Aerts A."/>
            <person name="Tisserant E."/>
            <person name="Veneault-Fourrey C."/>
            <person name="Joly D.L."/>
            <person name="Hacquard S."/>
            <person name="Amselem J."/>
            <person name="Cantarel B.L."/>
            <person name="Chiu R."/>
            <person name="Coutinho P.M."/>
            <person name="Feau N."/>
            <person name="Field M."/>
            <person name="Frey P."/>
            <person name="Gelhaye E."/>
            <person name="Goldberg J."/>
            <person name="Grabherr M.G."/>
            <person name="Kodira C.D."/>
            <person name="Kohler A."/>
            <person name="Kuees U."/>
            <person name="Lindquist E.A."/>
            <person name="Lucas S.M."/>
            <person name="Mago R."/>
            <person name="Mauceli E."/>
            <person name="Morin E."/>
            <person name="Murat C."/>
            <person name="Pangilinan J.L."/>
            <person name="Park R."/>
            <person name="Pearson M."/>
            <person name="Quesneville H."/>
            <person name="Rouhier N."/>
            <person name="Sakthikumar S."/>
            <person name="Salamov A.A."/>
            <person name="Schmutz J."/>
            <person name="Selles B."/>
            <person name="Shapiro H."/>
            <person name="Tanguay P."/>
            <person name="Tuskan G.A."/>
            <person name="Henrissat B."/>
            <person name="Van de Peer Y."/>
            <person name="Rouze P."/>
            <person name="Ellis J.G."/>
            <person name="Dodds P.N."/>
            <person name="Schein J.E."/>
            <person name="Zhong S."/>
            <person name="Hamelin R.C."/>
            <person name="Grigoriev I.V."/>
            <person name="Szabo L.J."/>
            <person name="Martin F."/>
        </authorList>
    </citation>
    <scope>NUCLEOTIDE SEQUENCE [LARGE SCALE GENOMIC DNA]</scope>
    <source>
        <strain evidence="3">98AG31 / pathotype 3-4-7</strain>
    </source>
</reference>
<keyword evidence="3" id="KW-1185">Reference proteome</keyword>
<sequence>MAYSDYSSRGRSAVDSDPYAYPSQRAPPRPYRGGGSSRGEPTPNYARSAAGDPPPRRPIGRPVRPVERPIRPDAGYARPDARPARSEAGYGTPSRRVGRSRDEEYAASDYGDRRRPPPSLRPERPDFPSPRRNPPPPSRRVKPEYDDYDDYDQPTEEPEVEAPETNPSKWGWESLKKTVWGEEKQQAQKSAETPEAQPDDQSNTIWAKLATVTTTIQKRIVGVDEGYESDATDYDGDSHLIRIMKEYYANNAESARDLPTWLFSKEEINFADSARRLANNPESEPRGTPRAPRGEDRPRPGALADIYNSVPEPAHQRHQRGYPKSPRNNTSFDSGYASGPSPPPNRRKYGRDEQFETPAPVGRNRLARNPITPPSSQTSRARPRERRVDSDDYGGDHDDYSAPRSQRGGSERDYGGREDASPPRSRARPAARPEPSFYDEPPRGYPPRGYRR</sequence>
<dbReference type="OrthoDB" id="2507746at2759"/>
<feature type="region of interest" description="Disordered" evidence="1">
    <location>
        <begin position="1"/>
        <end position="204"/>
    </location>
</feature>
<dbReference type="KEGG" id="mlr:MELLADRAFT_93050"/>
<evidence type="ECO:0008006" key="4">
    <source>
        <dbReference type="Google" id="ProtNLM"/>
    </source>
</evidence>
<evidence type="ECO:0000313" key="2">
    <source>
        <dbReference type="EMBL" id="EGG00719.1"/>
    </source>
</evidence>
<name>F4S3R3_MELLP</name>
<organism evidence="3">
    <name type="scientific">Melampsora larici-populina (strain 98AG31 / pathotype 3-4-7)</name>
    <name type="common">Poplar leaf rust fungus</name>
    <dbReference type="NCBI Taxonomy" id="747676"/>
    <lineage>
        <taxon>Eukaryota</taxon>
        <taxon>Fungi</taxon>
        <taxon>Dikarya</taxon>
        <taxon>Basidiomycota</taxon>
        <taxon>Pucciniomycotina</taxon>
        <taxon>Pucciniomycetes</taxon>
        <taxon>Pucciniales</taxon>
        <taxon>Melampsoraceae</taxon>
        <taxon>Melampsora</taxon>
    </lineage>
</organism>
<dbReference type="InParanoid" id="F4S3R3"/>
<dbReference type="STRING" id="747676.F4S3R3"/>
<feature type="compositionally biased region" description="Basic and acidic residues" evidence="1">
    <location>
        <begin position="283"/>
        <end position="299"/>
    </location>
</feature>
<feature type="compositionally biased region" description="Pro residues" evidence="1">
    <location>
        <begin position="127"/>
        <end position="138"/>
    </location>
</feature>
<feature type="region of interest" description="Disordered" evidence="1">
    <location>
        <begin position="273"/>
        <end position="452"/>
    </location>
</feature>
<dbReference type="AlphaFoldDB" id="F4S3R3"/>
<evidence type="ECO:0000313" key="3">
    <source>
        <dbReference type="Proteomes" id="UP000001072"/>
    </source>
</evidence>
<dbReference type="HOGENOM" id="CLU_605626_0_0_1"/>
<dbReference type="RefSeq" id="XP_007415990.1">
    <property type="nucleotide sequence ID" value="XM_007415928.1"/>
</dbReference>
<feature type="compositionally biased region" description="Acidic residues" evidence="1">
    <location>
        <begin position="146"/>
        <end position="162"/>
    </location>
</feature>
<protein>
    <recommendedName>
        <fullName evidence="4">Mso1 N-terminal domain-containing protein</fullName>
    </recommendedName>
</protein>
<feature type="compositionally biased region" description="Basic and acidic residues" evidence="1">
    <location>
        <begin position="409"/>
        <end position="421"/>
    </location>
</feature>
<dbReference type="GeneID" id="18936450"/>
<gene>
    <name evidence="2" type="ORF">MELLADRAFT_93050</name>
</gene>
<dbReference type="EMBL" id="GL883144">
    <property type="protein sequence ID" value="EGG00719.1"/>
    <property type="molecule type" value="Genomic_DNA"/>
</dbReference>
<feature type="compositionally biased region" description="Basic and acidic residues" evidence="1">
    <location>
        <begin position="174"/>
        <end position="186"/>
    </location>
</feature>
<feature type="compositionally biased region" description="Basic and acidic residues" evidence="1">
    <location>
        <begin position="99"/>
        <end position="126"/>
    </location>
</feature>
<accession>F4S3R3</accession>
<feature type="compositionally biased region" description="Basic and acidic residues" evidence="1">
    <location>
        <begin position="386"/>
        <end position="401"/>
    </location>
</feature>